<dbReference type="NCBIfam" id="TIGR02552">
    <property type="entry name" value="LcrH_SycD"/>
    <property type="match status" value="1"/>
</dbReference>
<dbReference type="SUPFAM" id="SSF48452">
    <property type="entry name" value="TPR-like"/>
    <property type="match status" value="1"/>
</dbReference>
<dbReference type="InterPro" id="IPR011716">
    <property type="entry name" value="TPR-3"/>
</dbReference>
<dbReference type="RefSeq" id="WP_180568334.1">
    <property type="nucleotide sequence ID" value="NZ_JACCKB010000012.1"/>
</dbReference>
<keyword evidence="2" id="KW-0143">Chaperone</keyword>
<proteinExistence type="inferred from homology"/>
<dbReference type="PRINTS" id="PR01595">
    <property type="entry name" value="SYCDCHAPRONE"/>
</dbReference>
<comment type="caution">
    <text evidence="3">The sequence shown here is derived from an EMBL/GenBank/DDBJ whole genome shotgun (WGS) entry which is preliminary data.</text>
</comment>
<protein>
    <submittedName>
        <fullName evidence="3">SycD/LcrH family type III secretion system chaperone</fullName>
    </submittedName>
</protein>
<comment type="similarity">
    <text evidence="1">Belongs to the LcrH/SycD chaperone family.</text>
</comment>
<dbReference type="InterPro" id="IPR016379">
    <property type="entry name" value="T3SS_Ca_resp_chp_LcrH/SycD_sub"/>
</dbReference>
<dbReference type="AlphaFoldDB" id="A0A853IFL6"/>
<accession>A0A853IFL6</accession>
<dbReference type="Gene3D" id="1.25.40.10">
    <property type="entry name" value="Tetratricopeptide repeat domain"/>
    <property type="match status" value="1"/>
</dbReference>
<evidence type="ECO:0000313" key="4">
    <source>
        <dbReference type="Proteomes" id="UP000569732"/>
    </source>
</evidence>
<name>A0A853IFL6_9GAMM</name>
<dbReference type="InterPro" id="IPR005415">
    <property type="entry name" value="T3SS_Ca_resp_chp_LcrH/SycD"/>
</dbReference>
<sequence>MTTTEKADQTPATPEDLLDFFASGGAIRDLRAISDESIEAMYSMAYSLYESGKYQDAHKVFQFLCYLDHYQSKYFIGLGACRQMMKQYQLAIDAFSYASVLDANDPRPPFYGAECHLALGNLKEAESGFTAAIHWANENQEYQSLKQHAEQKLRVVTATLKKQEDVK</sequence>
<reference evidence="3 4" key="1">
    <citation type="submission" date="2020-07" db="EMBL/GenBank/DDBJ databases">
        <title>Endozoicomonas sp. nov., isolated from sediment.</title>
        <authorList>
            <person name="Gu T."/>
        </authorList>
    </citation>
    <scope>NUCLEOTIDE SEQUENCE [LARGE SCALE GENOMIC DNA]</scope>
    <source>
        <strain evidence="3 4">SM1973</strain>
    </source>
</reference>
<dbReference type="EMBL" id="JACCKB010000012">
    <property type="protein sequence ID" value="NYZ66306.1"/>
    <property type="molecule type" value="Genomic_DNA"/>
</dbReference>
<dbReference type="PIRSF" id="PIRSF003165">
    <property type="entry name" value="Chaperone_SicA"/>
    <property type="match status" value="1"/>
</dbReference>
<evidence type="ECO:0000256" key="2">
    <source>
        <dbReference type="ARBA" id="ARBA00023186"/>
    </source>
</evidence>
<dbReference type="Pfam" id="PF07720">
    <property type="entry name" value="TPR_3"/>
    <property type="match status" value="1"/>
</dbReference>
<gene>
    <name evidence="3" type="ORF">H0A36_09815</name>
</gene>
<organism evidence="3 4">
    <name type="scientific">Spartinivicinus marinus</name>
    <dbReference type="NCBI Taxonomy" id="2994442"/>
    <lineage>
        <taxon>Bacteria</taxon>
        <taxon>Pseudomonadati</taxon>
        <taxon>Pseudomonadota</taxon>
        <taxon>Gammaproteobacteria</taxon>
        <taxon>Oceanospirillales</taxon>
        <taxon>Zooshikellaceae</taxon>
        <taxon>Spartinivicinus</taxon>
    </lineage>
</organism>
<evidence type="ECO:0000256" key="1">
    <source>
        <dbReference type="ARBA" id="ARBA00010244"/>
    </source>
</evidence>
<evidence type="ECO:0000313" key="3">
    <source>
        <dbReference type="EMBL" id="NYZ66306.1"/>
    </source>
</evidence>
<keyword evidence="4" id="KW-1185">Reference proteome</keyword>
<dbReference type="InterPro" id="IPR011990">
    <property type="entry name" value="TPR-like_helical_dom_sf"/>
</dbReference>
<dbReference type="Pfam" id="PF14559">
    <property type="entry name" value="TPR_19"/>
    <property type="match status" value="1"/>
</dbReference>
<dbReference type="Proteomes" id="UP000569732">
    <property type="component" value="Unassembled WGS sequence"/>
</dbReference>